<dbReference type="GO" id="GO:0005886">
    <property type="term" value="C:plasma membrane"/>
    <property type="evidence" value="ECO:0007669"/>
    <property type="project" value="UniProtKB-SubCell"/>
</dbReference>
<dbReference type="CDD" id="cd06852">
    <property type="entry name" value="GT_MraY"/>
    <property type="match status" value="1"/>
</dbReference>
<evidence type="ECO:0000256" key="5">
    <source>
        <dbReference type="ARBA" id="ARBA00022989"/>
    </source>
</evidence>
<feature type="transmembrane region" description="Helical" evidence="7">
    <location>
        <begin position="199"/>
        <end position="216"/>
    </location>
</feature>
<evidence type="ECO:0000256" key="9">
    <source>
        <dbReference type="PIRSR" id="PIRSR600715-1"/>
    </source>
</evidence>
<keyword evidence="5 7" id="KW-1133">Transmembrane helix</keyword>
<keyword evidence="7" id="KW-0132">Cell division</keyword>
<dbReference type="Pfam" id="PF00953">
    <property type="entry name" value="Glycos_transf_4"/>
    <property type="match status" value="1"/>
</dbReference>
<dbReference type="PANTHER" id="PTHR22926">
    <property type="entry name" value="PHOSPHO-N-ACETYLMURAMOYL-PENTAPEPTIDE-TRANSFERASE"/>
    <property type="match status" value="1"/>
</dbReference>
<dbReference type="OrthoDB" id="9805475at2"/>
<evidence type="ECO:0000313" key="10">
    <source>
        <dbReference type="EMBL" id="EFY09319.1"/>
    </source>
</evidence>
<evidence type="ECO:0000256" key="8">
    <source>
        <dbReference type="NCBIfam" id="TIGR00445"/>
    </source>
</evidence>
<dbReference type="HAMAP" id="MF_00038">
    <property type="entry name" value="MraY"/>
    <property type="match status" value="1"/>
</dbReference>
<dbReference type="GO" id="GO:0046872">
    <property type="term" value="F:metal ion binding"/>
    <property type="evidence" value="ECO:0007669"/>
    <property type="project" value="UniProtKB-KW"/>
</dbReference>
<dbReference type="AlphaFoldDB" id="E7FU08"/>
<accession>E7FU08</accession>
<keyword evidence="7" id="KW-0961">Cell wall biogenesis/degradation</keyword>
<keyword evidence="4 7" id="KW-0812">Transmembrane</keyword>
<keyword evidence="7" id="KW-1003">Cell membrane</keyword>
<dbReference type="PROSITE" id="PS01348">
    <property type="entry name" value="MRAY_2"/>
    <property type="match status" value="1"/>
</dbReference>
<dbReference type="STRING" id="1648.A2I91_06850"/>
<keyword evidence="7" id="KW-0133">Cell shape</keyword>
<feature type="transmembrane region" description="Helical" evidence="7">
    <location>
        <begin position="223"/>
        <end position="242"/>
    </location>
</feature>
<dbReference type="GO" id="GO:0051992">
    <property type="term" value="F:UDP-N-acetylmuramoyl-L-alanyl-D-glutamyl-meso-2,6-diaminopimelyl-D-alanyl-D-alanine:undecaprenyl-phosphate transferase activity"/>
    <property type="evidence" value="ECO:0007669"/>
    <property type="project" value="RHEA"/>
</dbReference>
<sequence>MIVGIIAMLTAFALSVVAYPRFIKYLQKSNMEQKVSEYALEEFKNKQKTPTFGGFVFVVIPVLVALVFNGFNFNGSVLLLVGVYAMYALIGLVDDYKIVKEGKNDGLSPRFKMLGQLLLAVLFYVIYIKMGGDNKLAIPFMKEPLDLGWFYLPLIMFIFAGSSNAVNLTDGMDGLAGGTSIIGFSAFAFVAYTVNRMDIFMVLLAVIGALFGFLVFNRKPAKIFMGDVGSLALGALFAGVSVLLNKEILLAIIGGVFVFETLCVIIQRTSWKLRHKKVFKYTPIHYSFTLNGWKEENVVNFFYALGVAFAIIGLALNAIA</sequence>
<evidence type="ECO:0000256" key="7">
    <source>
        <dbReference type="HAMAP-Rule" id="MF_00038"/>
    </source>
</evidence>
<evidence type="ECO:0000256" key="6">
    <source>
        <dbReference type="ARBA" id="ARBA00023136"/>
    </source>
</evidence>
<feature type="transmembrane region" description="Helical" evidence="7">
    <location>
        <begin position="111"/>
        <end position="128"/>
    </location>
</feature>
<feature type="transmembrane region" description="Helical" evidence="7">
    <location>
        <begin position="6"/>
        <end position="23"/>
    </location>
</feature>
<dbReference type="Proteomes" id="UP000003028">
    <property type="component" value="Unassembled WGS sequence"/>
</dbReference>
<comment type="pathway">
    <text evidence="7">Cell wall biogenesis; peptidoglycan biosynthesis.</text>
</comment>
<comment type="caution">
    <text evidence="10">The sequence shown here is derived from an EMBL/GenBank/DDBJ whole genome shotgun (WGS) entry which is preliminary data.</text>
</comment>
<dbReference type="InterPro" id="IPR018480">
    <property type="entry name" value="PNAcMuramoyl-5peptid_Trfase_CS"/>
</dbReference>
<dbReference type="GO" id="GO:0071555">
    <property type="term" value="P:cell wall organization"/>
    <property type="evidence" value="ECO:0007669"/>
    <property type="project" value="UniProtKB-KW"/>
</dbReference>
<feature type="binding site" evidence="9">
    <location>
        <position position="227"/>
    </location>
    <ligand>
        <name>Mg(2+)</name>
        <dbReference type="ChEBI" id="CHEBI:18420"/>
    </ligand>
</feature>
<name>E7FU08_ERYRH</name>
<dbReference type="InterPro" id="IPR000715">
    <property type="entry name" value="Glycosyl_transferase_4"/>
</dbReference>
<reference evidence="10" key="1">
    <citation type="submission" date="2011-01" db="EMBL/GenBank/DDBJ databases">
        <authorList>
            <person name="Muzny D."/>
            <person name="Qin X."/>
            <person name="Buhay C."/>
            <person name="Dugan-Rocha S."/>
            <person name="Ding Y."/>
            <person name="Chen G."/>
            <person name="Hawes A."/>
            <person name="Holder M."/>
            <person name="Jhangiani S."/>
            <person name="Johnson A."/>
            <person name="Khan Z."/>
            <person name="Li Z."/>
            <person name="Liu W."/>
            <person name="Liu X."/>
            <person name="Perez L."/>
            <person name="Shen H."/>
            <person name="Wang Q."/>
            <person name="Watt J."/>
            <person name="Xi L."/>
            <person name="Xin Y."/>
            <person name="Zhou J."/>
            <person name="Deng J."/>
            <person name="Jiang H."/>
            <person name="Liu Y."/>
            <person name="Qu J."/>
            <person name="Song X.-Z."/>
            <person name="Zhang L."/>
            <person name="Villasana D."/>
            <person name="Johnson A."/>
            <person name="Liu J."/>
            <person name="Liyanage D."/>
            <person name="Lorensuhewa L."/>
            <person name="Robinson T."/>
            <person name="Song A."/>
            <person name="Song B.-B."/>
            <person name="Dinh H."/>
            <person name="Thornton R."/>
            <person name="Coyle M."/>
            <person name="Francisco L."/>
            <person name="Jackson L."/>
            <person name="Javaid M."/>
            <person name="Korchina V."/>
            <person name="Kovar C."/>
            <person name="Mata R."/>
            <person name="Mathew T."/>
            <person name="Ngo R."/>
            <person name="Nguyen L."/>
            <person name="Nguyen N."/>
            <person name="Okwuonu G."/>
            <person name="Ongeri F."/>
            <person name="Pham C."/>
            <person name="Simmons D."/>
            <person name="Wilczek-Boney K."/>
            <person name="Hale W."/>
            <person name="Jakkamsetti A."/>
            <person name="Pham P."/>
            <person name="Ruth R."/>
            <person name="San Lucas F."/>
            <person name="Warren J."/>
            <person name="Zhang J."/>
            <person name="Zhao Z."/>
            <person name="Zhou C."/>
            <person name="Zhu D."/>
            <person name="Lee S."/>
            <person name="Bess C."/>
            <person name="Blankenburg K."/>
            <person name="Forbes L."/>
            <person name="Fu Q."/>
            <person name="Gubbala S."/>
            <person name="Hirani K."/>
            <person name="Jayaseelan J.C."/>
            <person name="Lara F."/>
            <person name="Munidasa M."/>
            <person name="Palculict T."/>
            <person name="Patil S."/>
            <person name="Pu L.-L."/>
            <person name="Saada N."/>
            <person name="Tang L."/>
            <person name="Weissenberger G."/>
            <person name="Zhu Y."/>
            <person name="Hemphill L."/>
            <person name="Shang Y."/>
            <person name="Youmans B."/>
            <person name="Ayvaz T."/>
            <person name="Ross M."/>
            <person name="Santibanez J."/>
            <person name="Aqrawi P."/>
            <person name="Gross S."/>
            <person name="Joshi V."/>
            <person name="Fowler G."/>
            <person name="Nazareth L."/>
            <person name="Reid J."/>
            <person name="Worley K."/>
            <person name="Petrosino J."/>
            <person name="Highlander S."/>
            <person name="Gibbs R."/>
        </authorList>
    </citation>
    <scope>NUCLEOTIDE SEQUENCE [LARGE SCALE GENOMIC DNA]</scope>
    <source>
        <strain evidence="10">ATCC 19414</strain>
    </source>
</reference>
<keyword evidence="7 9" id="KW-0479">Metal-binding</keyword>
<organism evidence="10 11">
    <name type="scientific">Erysipelothrix rhusiopathiae ATCC 19414</name>
    <dbReference type="NCBI Taxonomy" id="525280"/>
    <lineage>
        <taxon>Bacteria</taxon>
        <taxon>Bacillati</taxon>
        <taxon>Bacillota</taxon>
        <taxon>Erysipelotrichia</taxon>
        <taxon>Erysipelotrichales</taxon>
        <taxon>Erysipelotrichaceae</taxon>
        <taxon>Erysipelothrix</taxon>
    </lineage>
</organism>
<feature type="transmembrane region" description="Helical" evidence="7">
    <location>
        <begin position="248"/>
        <end position="266"/>
    </location>
</feature>
<keyword evidence="7 9" id="KW-0460">Magnesium</keyword>
<comment type="subcellular location">
    <subcellularLocation>
        <location evidence="7">Cell membrane</location>
        <topology evidence="7">Multi-pass membrane protein</topology>
    </subcellularLocation>
    <subcellularLocation>
        <location evidence="1">Membrane</location>
        <topology evidence="1">Multi-pass membrane protein</topology>
    </subcellularLocation>
</comment>
<proteinExistence type="inferred from homology"/>
<dbReference type="GO" id="GO:0009252">
    <property type="term" value="P:peptidoglycan biosynthetic process"/>
    <property type="evidence" value="ECO:0007669"/>
    <property type="project" value="UniProtKB-UniRule"/>
</dbReference>
<evidence type="ECO:0000256" key="4">
    <source>
        <dbReference type="ARBA" id="ARBA00022692"/>
    </source>
</evidence>
<dbReference type="NCBIfam" id="TIGR00445">
    <property type="entry name" value="mraY"/>
    <property type="match status" value="1"/>
</dbReference>
<keyword evidence="11" id="KW-1185">Reference proteome</keyword>
<dbReference type="EMBL" id="ACLK02000001">
    <property type="protein sequence ID" value="EFY09319.1"/>
    <property type="molecule type" value="Genomic_DNA"/>
</dbReference>
<keyword evidence="7" id="KW-0131">Cell cycle</keyword>
<dbReference type="PANTHER" id="PTHR22926:SF5">
    <property type="entry name" value="PHOSPHO-N-ACETYLMURAMOYL-PENTAPEPTIDE-TRANSFERASE HOMOLOG"/>
    <property type="match status" value="1"/>
</dbReference>
<dbReference type="InterPro" id="IPR003524">
    <property type="entry name" value="PNAcMuramoyl-5peptid_Trfase"/>
</dbReference>
<comment type="cofactor">
    <cofactor evidence="7 9">
        <name>Mg(2+)</name>
        <dbReference type="ChEBI" id="CHEBI:18420"/>
    </cofactor>
</comment>
<dbReference type="EC" id="2.7.8.13" evidence="7 8"/>
<keyword evidence="7" id="KW-0573">Peptidoglycan synthesis</keyword>
<feature type="transmembrane region" description="Helical" evidence="7">
    <location>
        <begin position="148"/>
        <end position="168"/>
    </location>
</feature>
<dbReference type="GO" id="GO:0051301">
    <property type="term" value="P:cell division"/>
    <property type="evidence" value="ECO:0007669"/>
    <property type="project" value="UniProtKB-KW"/>
</dbReference>
<evidence type="ECO:0000313" key="11">
    <source>
        <dbReference type="Proteomes" id="UP000003028"/>
    </source>
</evidence>
<feature type="transmembrane region" description="Helical" evidence="7">
    <location>
        <begin position="77"/>
        <end position="99"/>
    </location>
</feature>
<dbReference type="UniPathway" id="UPA00219"/>
<evidence type="ECO:0000256" key="1">
    <source>
        <dbReference type="ARBA" id="ARBA00004141"/>
    </source>
</evidence>
<evidence type="ECO:0000256" key="2">
    <source>
        <dbReference type="ARBA" id="ARBA00005583"/>
    </source>
</evidence>
<evidence type="ECO:0000256" key="3">
    <source>
        <dbReference type="ARBA" id="ARBA00022679"/>
    </source>
</evidence>
<keyword evidence="6 7" id="KW-0472">Membrane</keyword>
<protein>
    <recommendedName>
        <fullName evidence="7 8">Phospho-N-acetylmuramoyl-pentapeptide-transferase</fullName>
        <ecNumber evidence="7 8">2.7.8.13</ecNumber>
    </recommendedName>
    <alternativeName>
        <fullName evidence="7">UDP-MurNAc-pentapeptide phosphotransferase</fullName>
    </alternativeName>
</protein>
<comment type="function">
    <text evidence="7">Catalyzes the initial step of the lipid cycle reactions in the biosynthesis of the cell wall peptidoglycan: transfers peptidoglycan precursor phospho-MurNAc-pentapeptide from UDP-MurNAc-pentapeptide onto the lipid carrier undecaprenyl phosphate, yielding undecaprenyl-pyrophosphoryl-MurNAc-pentapeptide, known as lipid I.</text>
</comment>
<feature type="transmembrane region" description="Helical" evidence="7">
    <location>
        <begin position="175"/>
        <end position="193"/>
    </location>
</feature>
<feature type="binding site" evidence="9">
    <location>
        <position position="167"/>
    </location>
    <ligand>
        <name>Mg(2+)</name>
        <dbReference type="ChEBI" id="CHEBI:18420"/>
    </ligand>
</feature>
<gene>
    <name evidence="7 10" type="primary">mraY</name>
    <name evidence="10" type="ORF">HMPREF0357_10114</name>
</gene>
<comment type="similarity">
    <text evidence="2 7">Belongs to the glycosyltransferase 4 family. MraY subfamily.</text>
</comment>
<comment type="catalytic activity">
    <reaction evidence="7">
        <text>UDP-N-acetyl-alpha-D-muramoyl-L-alanyl-gamma-D-glutamyl-meso-2,6-diaminopimeloyl-D-alanyl-D-alanine + di-trans,octa-cis-undecaprenyl phosphate = di-trans,octa-cis-undecaprenyl diphospho-N-acetyl-alpha-D-muramoyl-L-alanyl-D-glutamyl-meso-2,6-diaminopimeloyl-D-alanyl-D-alanine + UMP</text>
        <dbReference type="Rhea" id="RHEA:28386"/>
        <dbReference type="ChEBI" id="CHEBI:57865"/>
        <dbReference type="ChEBI" id="CHEBI:60392"/>
        <dbReference type="ChEBI" id="CHEBI:61386"/>
        <dbReference type="ChEBI" id="CHEBI:61387"/>
        <dbReference type="EC" id="2.7.8.13"/>
    </reaction>
</comment>
<keyword evidence="3 7" id="KW-0808">Transferase</keyword>
<dbReference type="RefSeq" id="WP_003773165.1">
    <property type="nucleotide sequence ID" value="NZ_ACLK02000001.1"/>
</dbReference>
<feature type="transmembrane region" description="Helical" evidence="7">
    <location>
        <begin position="52"/>
        <end position="71"/>
    </location>
</feature>
<dbReference type="GO" id="GO:0008360">
    <property type="term" value="P:regulation of cell shape"/>
    <property type="evidence" value="ECO:0007669"/>
    <property type="project" value="UniProtKB-KW"/>
</dbReference>
<dbReference type="GO" id="GO:0008963">
    <property type="term" value="F:phospho-N-acetylmuramoyl-pentapeptide-transferase activity"/>
    <property type="evidence" value="ECO:0007669"/>
    <property type="project" value="UniProtKB-UniRule"/>
</dbReference>
<feature type="transmembrane region" description="Helical" evidence="7">
    <location>
        <begin position="298"/>
        <end position="319"/>
    </location>
</feature>